<evidence type="ECO:0000259" key="7">
    <source>
        <dbReference type="PROSITE" id="PS50835"/>
    </source>
</evidence>
<dbReference type="SUPFAM" id="SSF48726">
    <property type="entry name" value="Immunoglobulin"/>
    <property type="match status" value="1"/>
</dbReference>
<evidence type="ECO:0000256" key="5">
    <source>
        <dbReference type="SAM" id="Phobius"/>
    </source>
</evidence>
<dbReference type="PANTHER" id="PTHR16675:SF237">
    <property type="entry name" value="MHC CLASS I ANTIGEN TRANSCRIPT VARIANT 1-RELATED"/>
    <property type="match status" value="1"/>
</dbReference>
<proteinExistence type="inferred from homology"/>
<dbReference type="SUPFAM" id="SSF54452">
    <property type="entry name" value="MHC antigen-recognition domain"/>
    <property type="match status" value="1"/>
</dbReference>
<evidence type="ECO:0000313" key="10">
    <source>
        <dbReference type="RefSeq" id="XP_026077240.1"/>
    </source>
</evidence>
<keyword evidence="8" id="KW-1185">Reference proteome</keyword>
<feature type="chain" id="PRO_5044649909" evidence="6">
    <location>
        <begin position="17"/>
        <end position="344"/>
    </location>
</feature>
<keyword evidence="5" id="KW-1133">Transmembrane helix</keyword>
<dbReference type="PROSITE" id="PS50835">
    <property type="entry name" value="IG_LIKE"/>
    <property type="match status" value="1"/>
</dbReference>
<reference evidence="9 10" key="1">
    <citation type="submission" date="2025-04" db="UniProtKB">
        <authorList>
            <consortium name="RefSeq"/>
        </authorList>
    </citation>
    <scope>IDENTIFICATION</scope>
    <source>
        <strain evidence="9 10">Wakin</strain>
        <tissue evidence="9 10">Muscle</tissue>
    </source>
</reference>
<dbReference type="InterPro" id="IPR036179">
    <property type="entry name" value="Ig-like_dom_sf"/>
</dbReference>
<evidence type="ECO:0000256" key="4">
    <source>
        <dbReference type="SAM" id="MobiDB-lite"/>
    </source>
</evidence>
<sequence length="344" mass="39321">MQSAVLLLLVVHLAYARKHILQYLYTSISGDDDEFTTVGLVDDSQFMYFDINTMKASPRTEWMRQSEITDYWNSQTAVMIREHKWVRNNVPTKSTDMQTHQLVYGCEWNDETGKTNGFRKFAIDGEVFLYLDLKRMEWISPMQHGSNIQQTCNNKTISLAYWKYYLENECIENLKKFLQLGESSLEKTVSPQVSLLQRNASSPVLCHVTDFYPSNVTITWMKNGQELYKDVKAGKLLPNEDGTFQKTVALKTEPDEWRRNEFSCVVEHQSRTIRKTLTENEIRTNDKPSAPVGVTVAVVSVVTLLLITAVIGYLFYQKKRKTGFVPAKSSDSGSDSSVQTAAEA</sequence>
<comment type="similarity">
    <text evidence="3">Belongs to the MHC class I family.</text>
</comment>
<dbReference type="GO" id="GO:0005615">
    <property type="term" value="C:extracellular space"/>
    <property type="evidence" value="ECO:0007669"/>
    <property type="project" value="TreeGrafter"/>
</dbReference>
<keyword evidence="6" id="KW-0732">Signal</keyword>
<keyword evidence="5" id="KW-0812">Transmembrane</keyword>
<evidence type="ECO:0000256" key="2">
    <source>
        <dbReference type="ARBA" id="ARBA00023319"/>
    </source>
</evidence>
<feature type="domain" description="Ig-like" evidence="7">
    <location>
        <begin position="191"/>
        <end position="278"/>
    </location>
</feature>
<evidence type="ECO:0000256" key="1">
    <source>
        <dbReference type="ARBA" id="ARBA00023180"/>
    </source>
</evidence>
<dbReference type="PANTHER" id="PTHR16675">
    <property type="entry name" value="MHC CLASS I-RELATED"/>
    <property type="match status" value="1"/>
</dbReference>
<dbReference type="Pfam" id="PF00129">
    <property type="entry name" value="MHC_I"/>
    <property type="match status" value="1"/>
</dbReference>
<dbReference type="InterPro" id="IPR037055">
    <property type="entry name" value="MHC_I-like_Ag-recog_sf"/>
</dbReference>
<name>A0A6P6L0W8_CARAU</name>
<dbReference type="InterPro" id="IPR001039">
    <property type="entry name" value="MHC_I_a_a1/a2"/>
</dbReference>
<dbReference type="RefSeq" id="XP_026077232.1">
    <property type="nucleotide sequence ID" value="XM_026221447.1"/>
</dbReference>
<dbReference type="Gene3D" id="3.30.500.10">
    <property type="entry name" value="MHC class I-like antigen recognition-like"/>
    <property type="match status" value="1"/>
</dbReference>
<dbReference type="InterPro" id="IPR007110">
    <property type="entry name" value="Ig-like_dom"/>
</dbReference>
<accession>A0A6P6L0W8</accession>
<evidence type="ECO:0000313" key="8">
    <source>
        <dbReference type="Proteomes" id="UP000515129"/>
    </source>
</evidence>
<feature type="region of interest" description="Disordered" evidence="4">
    <location>
        <begin position="324"/>
        <end position="344"/>
    </location>
</feature>
<evidence type="ECO:0000313" key="9">
    <source>
        <dbReference type="RefSeq" id="XP_026077232.1"/>
    </source>
</evidence>
<dbReference type="PROSITE" id="PS00290">
    <property type="entry name" value="IG_MHC"/>
    <property type="match status" value="1"/>
</dbReference>
<dbReference type="GeneTree" id="ENSGT01120000271828"/>
<feature type="transmembrane region" description="Helical" evidence="5">
    <location>
        <begin position="292"/>
        <end position="316"/>
    </location>
</feature>
<dbReference type="InterPro" id="IPR050208">
    <property type="entry name" value="MHC_class-I_related"/>
</dbReference>
<keyword evidence="1" id="KW-0325">Glycoprotein</keyword>
<dbReference type="RefSeq" id="XP_026077240.1">
    <property type="nucleotide sequence ID" value="XM_026221455.1"/>
</dbReference>
<evidence type="ECO:0000256" key="6">
    <source>
        <dbReference type="SAM" id="SignalP"/>
    </source>
</evidence>
<dbReference type="InterPro" id="IPR013783">
    <property type="entry name" value="Ig-like_fold"/>
</dbReference>
<dbReference type="Gene3D" id="2.60.40.10">
    <property type="entry name" value="Immunoglobulins"/>
    <property type="match status" value="1"/>
</dbReference>
<evidence type="ECO:0000256" key="3">
    <source>
        <dbReference type="RuleBase" id="RU004439"/>
    </source>
</evidence>
<keyword evidence="5" id="KW-0472">Membrane</keyword>
<dbReference type="InterPro" id="IPR011162">
    <property type="entry name" value="MHC_I/II-like_Ag-recog"/>
</dbReference>
<dbReference type="AlphaFoldDB" id="A0A6P6L0W8"/>
<dbReference type="KEGG" id="caua:113055271"/>
<dbReference type="SMART" id="SM00407">
    <property type="entry name" value="IGc1"/>
    <property type="match status" value="1"/>
</dbReference>
<dbReference type="GO" id="GO:0006955">
    <property type="term" value="P:immune response"/>
    <property type="evidence" value="ECO:0007669"/>
    <property type="project" value="TreeGrafter"/>
</dbReference>
<keyword evidence="2" id="KW-0393">Immunoglobulin domain</keyword>
<dbReference type="InterPro" id="IPR003006">
    <property type="entry name" value="Ig/MHC_CS"/>
</dbReference>
<dbReference type="Proteomes" id="UP000515129">
    <property type="component" value="Chromosome 3"/>
</dbReference>
<dbReference type="OrthoDB" id="8936120at2759"/>
<dbReference type="Pfam" id="PF07654">
    <property type="entry name" value="C1-set"/>
    <property type="match status" value="1"/>
</dbReference>
<protein>
    <submittedName>
        <fullName evidence="9 10">DLA class I histocompatibility antigen, A9/A9 alpha chain-like</fullName>
    </submittedName>
</protein>
<gene>
    <name evidence="9 10" type="primary">LOC113055271</name>
</gene>
<dbReference type="GO" id="GO:0009897">
    <property type="term" value="C:external side of plasma membrane"/>
    <property type="evidence" value="ECO:0007669"/>
    <property type="project" value="TreeGrafter"/>
</dbReference>
<feature type="signal peptide" evidence="6">
    <location>
        <begin position="1"/>
        <end position="16"/>
    </location>
</feature>
<dbReference type="GeneID" id="113055271"/>
<dbReference type="InterPro" id="IPR003597">
    <property type="entry name" value="Ig_C1-set"/>
</dbReference>
<organism evidence="8 9">
    <name type="scientific">Carassius auratus</name>
    <name type="common">Goldfish</name>
    <dbReference type="NCBI Taxonomy" id="7957"/>
    <lineage>
        <taxon>Eukaryota</taxon>
        <taxon>Metazoa</taxon>
        <taxon>Chordata</taxon>
        <taxon>Craniata</taxon>
        <taxon>Vertebrata</taxon>
        <taxon>Euteleostomi</taxon>
        <taxon>Actinopterygii</taxon>
        <taxon>Neopterygii</taxon>
        <taxon>Teleostei</taxon>
        <taxon>Ostariophysi</taxon>
        <taxon>Cypriniformes</taxon>
        <taxon>Cyprinidae</taxon>
        <taxon>Cyprininae</taxon>
        <taxon>Carassius</taxon>
    </lineage>
</organism>
<dbReference type="InterPro" id="IPR011161">
    <property type="entry name" value="MHC_I-like_Ag-recog"/>
</dbReference>
<dbReference type="PRINTS" id="PR01638">
    <property type="entry name" value="MHCCLASSI"/>
</dbReference>